<keyword evidence="2 3" id="KW-0378">Hydrolase</keyword>
<organism evidence="5 6">
    <name type="scientific">Xanthomonas graminis pv. poae</name>
    <dbReference type="NCBI Taxonomy" id="227946"/>
    <lineage>
        <taxon>Bacteria</taxon>
        <taxon>Pseudomonadati</taxon>
        <taxon>Pseudomonadota</taxon>
        <taxon>Gammaproteobacteria</taxon>
        <taxon>Lysobacterales</taxon>
        <taxon>Lysobacteraceae</taxon>
        <taxon>Xanthomonas</taxon>
        <taxon>Xanthomonas translucens group</taxon>
        <taxon>Xanthomonas graminis</taxon>
    </lineage>
</organism>
<evidence type="ECO:0000313" key="6">
    <source>
        <dbReference type="Proteomes" id="UP000041247"/>
    </source>
</evidence>
<dbReference type="AlphaFoldDB" id="A0A0K2ZGD6"/>
<dbReference type="GO" id="GO:0016787">
    <property type="term" value="F:hydrolase activity"/>
    <property type="evidence" value="ECO:0007669"/>
    <property type="project" value="UniProtKB-KW"/>
</dbReference>
<evidence type="ECO:0000256" key="2">
    <source>
        <dbReference type="ARBA" id="ARBA00022801"/>
    </source>
</evidence>
<dbReference type="PROSITE" id="PS00122">
    <property type="entry name" value="CARBOXYLESTERASE_B_1"/>
    <property type="match status" value="1"/>
</dbReference>
<protein>
    <recommendedName>
        <fullName evidence="3">Carboxylic ester hydrolase</fullName>
        <ecNumber evidence="3">3.1.1.-</ecNumber>
    </recommendedName>
</protein>
<evidence type="ECO:0000313" key="5">
    <source>
        <dbReference type="EMBL" id="CTP84027.1"/>
    </source>
</evidence>
<dbReference type="InterPro" id="IPR050309">
    <property type="entry name" value="Type-B_Carboxylest/Lipase"/>
</dbReference>
<evidence type="ECO:0000259" key="4">
    <source>
        <dbReference type="Pfam" id="PF00135"/>
    </source>
</evidence>
<name>A0A0K2ZGD6_9XANT</name>
<dbReference type="EC" id="3.1.1.-" evidence="3"/>
<dbReference type="InterPro" id="IPR029058">
    <property type="entry name" value="AB_hydrolase_fold"/>
</dbReference>
<dbReference type="Gene3D" id="3.40.50.1820">
    <property type="entry name" value="alpha/beta hydrolase"/>
    <property type="match status" value="1"/>
</dbReference>
<sequence>MKPALLCLLLGVAPLAGARAAPAAAVPAPQVTLAAGSVRGQVQADGSALFRAIPFAAPPTGANRWRPPQPPARWRGVRDASQPAPTCAQPAIGWNAALAQRSSEDCLYVEVQTPRLDPAAKQPVMVWIHGGANVAGGADVLPSSLAQQGVVLVTVQYRLGVFGFLSLPELSAESARHASGNYALLDQIAALRWVRDNIARFGGDPAQVTIFGQSAGAQDVGLLQLSPLSKGLFRAAIEQSGTAGFGLPPRSLRENEALGAAIAQRAGIGATPRLPALRRLPFARLLQAAQGVDVPALDDDGYIWLQAIVDGQVLPRAPAALLAAGAQQRVPLLLGSVAQELTYGGAGGAQARLHRDYPAQAAQVLAPSRAADARLDPRYGAAAMQLATDLTFRCPALAVARAQARQGVPVWHYEFDLAAPGGRVTHSAELPFVFKGLPIGQPPLNLQRYWAAFARSGDPNGAGMPNWPAFAPTQASLRFDQNGAQAVTGLRSELCALLDLP</sequence>
<dbReference type="ESTHER" id="xanct-a0a0k2zgd6">
    <property type="family name" value="Carb_B_Bacteria"/>
</dbReference>
<dbReference type="Pfam" id="PF00135">
    <property type="entry name" value="COesterase"/>
    <property type="match status" value="1"/>
</dbReference>
<accession>A0A0K2ZGD6</accession>
<dbReference type="EMBL" id="CXOK01000011">
    <property type="protein sequence ID" value="CTP84027.1"/>
    <property type="molecule type" value="Genomic_DNA"/>
</dbReference>
<comment type="similarity">
    <text evidence="1 3">Belongs to the type-B carboxylesterase/lipase family.</text>
</comment>
<evidence type="ECO:0000256" key="1">
    <source>
        <dbReference type="ARBA" id="ARBA00005964"/>
    </source>
</evidence>
<gene>
    <name evidence="5" type="ORF">XTPLMG728_0403</name>
</gene>
<dbReference type="PANTHER" id="PTHR11559">
    <property type="entry name" value="CARBOXYLESTERASE"/>
    <property type="match status" value="1"/>
</dbReference>
<feature type="chain" id="PRO_5005393156" description="Carboxylic ester hydrolase" evidence="3">
    <location>
        <begin position="24"/>
        <end position="501"/>
    </location>
</feature>
<dbReference type="Proteomes" id="UP000041247">
    <property type="component" value="Unassembled WGS sequence"/>
</dbReference>
<feature type="domain" description="Carboxylesterase type B" evidence="4">
    <location>
        <begin position="28"/>
        <end position="495"/>
    </location>
</feature>
<reference evidence="5 6" key="1">
    <citation type="submission" date="2015-07" db="EMBL/GenBank/DDBJ databases">
        <authorList>
            <person name="Noorani M."/>
        </authorList>
    </citation>
    <scope>NUCLEOTIDE SEQUENCE [LARGE SCALE GENOMIC DNA]</scope>
    <source>
        <strain evidence="5">LMG728</strain>
    </source>
</reference>
<proteinExistence type="inferred from homology"/>
<dbReference type="InterPro" id="IPR002018">
    <property type="entry name" value="CarbesteraseB"/>
</dbReference>
<keyword evidence="3" id="KW-0732">Signal</keyword>
<evidence type="ECO:0000256" key="3">
    <source>
        <dbReference type="RuleBase" id="RU361235"/>
    </source>
</evidence>
<dbReference type="SUPFAM" id="SSF53474">
    <property type="entry name" value="alpha/beta-Hydrolases"/>
    <property type="match status" value="1"/>
</dbReference>
<dbReference type="InterPro" id="IPR019826">
    <property type="entry name" value="Carboxylesterase_B_AS"/>
</dbReference>
<dbReference type="RefSeq" id="WP_053839861.1">
    <property type="nucleotide sequence ID" value="NZ_CP076250.1"/>
</dbReference>
<feature type="signal peptide" evidence="3">
    <location>
        <begin position="1"/>
        <end position="23"/>
    </location>
</feature>